<dbReference type="VEuPathDB" id="TriTrypDB:TcCL_NonESM09255"/>
<sequence>MAMMTGRVLLVCALCVLWCGVCAVVVSAADSGIADASDGHLLHNGSGGGVGGSSPSEAGRPGGTEDAMGKISNVNGSDSAGSVVSGNNLLFSGGGEGGVSDVSKLKLPPVEEGPNDIKNQPQALSGVALPPGVDSTGTSKPDAEKPSSINKSSKGDRTDDVVDISLKKKEELTDVNKEEKTVLPPNDSESPAPTELGAEEGLKGKPASGVASLPAKGEEGLPETGQGEGSPRSEAASSAGKQQDSPTVSQQQTHFSLSPSQNEIVPTPSLGKGRAAEDISKNIPPSGNAVQKEGAQHETVAGGEKPTTPAANTRNTIGKTLPGDSDGSLTTTFSAGPVASRRSTQVSGDAINTDGLNFDVSSDNVAHNNMTAKVENATGSKETVATNSGKSTTVPETFTDKAIGTVTTGDNDGSTAVSHTTSPLLLLLVIACAAAAAVVAA</sequence>
<evidence type="ECO:0000256" key="2">
    <source>
        <dbReference type="SAM" id="SignalP"/>
    </source>
</evidence>
<feature type="compositionally biased region" description="Polar residues" evidence="1">
    <location>
        <begin position="309"/>
        <end position="318"/>
    </location>
</feature>
<comment type="caution">
    <text evidence="3">The sequence shown here is derived from an EMBL/GenBank/DDBJ whole genome shotgun (WGS) entry which is preliminary data.</text>
</comment>
<feature type="region of interest" description="Disordered" evidence="1">
    <location>
        <begin position="45"/>
        <end position="75"/>
    </location>
</feature>
<evidence type="ECO:0000313" key="4">
    <source>
        <dbReference type="Proteomes" id="UP000246078"/>
    </source>
</evidence>
<feature type="signal peptide" evidence="2">
    <location>
        <begin position="1"/>
        <end position="23"/>
    </location>
</feature>
<evidence type="ECO:0000313" key="3">
    <source>
        <dbReference type="EMBL" id="PWV08775.1"/>
    </source>
</evidence>
<dbReference type="VEuPathDB" id="TriTrypDB:C3747_86g79"/>
<keyword evidence="2" id="KW-0732">Signal</keyword>
<organism evidence="3 4">
    <name type="scientific">Trypanosoma cruzi</name>
    <dbReference type="NCBI Taxonomy" id="5693"/>
    <lineage>
        <taxon>Eukaryota</taxon>
        <taxon>Discoba</taxon>
        <taxon>Euglenozoa</taxon>
        <taxon>Kinetoplastea</taxon>
        <taxon>Metakinetoplastina</taxon>
        <taxon>Trypanosomatida</taxon>
        <taxon>Trypanosomatidae</taxon>
        <taxon>Trypanosoma</taxon>
        <taxon>Schizotrypanum</taxon>
    </lineage>
</organism>
<dbReference type="EMBL" id="PRFC01000086">
    <property type="protein sequence ID" value="PWV08775.1"/>
    <property type="molecule type" value="Genomic_DNA"/>
</dbReference>
<reference evidence="3 4" key="1">
    <citation type="journal article" date="2018" name="Microb. Genom.">
        <title>Expanding an expanded genome: long-read sequencing of Trypanosoma cruzi.</title>
        <authorList>
            <person name="Berna L."/>
            <person name="Rodriguez M."/>
            <person name="Chiribao M.L."/>
            <person name="Parodi-Talice A."/>
            <person name="Pita S."/>
            <person name="Rijo G."/>
            <person name="Alvarez-Valin F."/>
            <person name="Robello C."/>
        </authorList>
    </citation>
    <scope>NUCLEOTIDE SEQUENCE [LARGE SCALE GENOMIC DNA]</scope>
    <source>
        <strain evidence="3 4">TCC</strain>
    </source>
</reference>
<name>A0A2V2WKD9_TRYCR</name>
<feature type="chain" id="PRO_5030058857" evidence="2">
    <location>
        <begin position="24"/>
        <end position="441"/>
    </location>
</feature>
<accession>A0A2V2WKD9</accession>
<dbReference type="AlphaFoldDB" id="A0A2V2WKD9"/>
<feature type="region of interest" description="Disordered" evidence="1">
    <location>
        <begin position="102"/>
        <end position="351"/>
    </location>
</feature>
<proteinExistence type="predicted"/>
<evidence type="ECO:0000256" key="1">
    <source>
        <dbReference type="SAM" id="MobiDB-lite"/>
    </source>
</evidence>
<dbReference type="Proteomes" id="UP000246078">
    <property type="component" value="Unassembled WGS sequence"/>
</dbReference>
<dbReference type="VEuPathDB" id="TriTrypDB:TcCLB.510199.30"/>
<feature type="compositionally biased region" description="Polar residues" evidence="1">
    <location>
        <begin position="235"/>
        <end position="264"/>
    </location>
</feature>
<feature type="compositionally biased region" description="Basic and acidic residues" evidence="1">
    <location>
        <begin position="153"/>
        <end position="181"/>
    </location>
</feature>
<protein>
    <submittedName>
        <fullName evidence="3">Mucin-associated surface protein (MASP)</fullName>
    </submittedName>
</protein>
<gene>
    <name evidence="3" type="ORF">C3747_86g79</name>
</gene>